<sequence>MSVTDHRRLGIAAGAVLLTFAVAGCSGLGRTSVGTIVYESGNKREVQESNPRVTGCHRLVPGGAVDLTNRTLVDMKMYRTPDCSGKYAQYIATTLNDVIAPGATPWRSYRFVH</sequence>
<dbReference type="KEGG" id="slia:HA039_26160"/>
<accession>A0A6G9H445</accession>
<gene>
    <name evidence="1" type="ORF">HA039_26160</name>
</gene>
<keyword evidence="2" id="KW-1185">Reference proteome</keyword>
<organism evidence="1 2">
    <name type="scientific">Streptomyces liangshanensis</name>
    <dbReference type="NCBI Taxonomy" id="2717324"/>
    <lineage>
        <taxon>Bacteria</taxon>
        <taxon>Bacillati</taxon>
        <taxon>Actinomycetota</taxon>
        <taxon>Actinomycetes</taxon>
        <taxon>Kitasatosporales</taxon>
        <taxon>Streptomycetaceae</taxon>
        <taxon>Streptomyces</taxon>
    </lineage>
</organism>
<reference evidence="1 2" key="1">
    <citation type="submission" date="2020-03" db="EMBL/GenBank/DDBJ databases">
        <title>A novel species.</title>
        <authorList>
            <person name="Gao J."/>
        </authorList>
    </citation>
    <scope>NUCLEOTIDE SEQUENCE [LARGE SCALE GENOMIC DNA]</scope>
    <source>
        <strain evidence="1 2">QMT-12</strain>
    </source>
</reference>
<protein>
    <recommendedName>
        <fullName evidence="3">Lipoprotein</fullName>
    </recommendedName>
</protein>
<dbReference type="PROSITE" id="PS51257">
    <property type="entry name" value="PROKAR_LIPOPROTEIN"/>
    <property type="match status" value="1"/>
</dbReference>
<proteinExistence type="predicted"/>
<name>A0A6G9H445_9ACTN</name>
<dbReference type="EMBL" id="CP050177">
    <property type="protein sequence ID" value="QIQ05303.1"/>
    <property type="molecule type" value="Genomic_DNA"/>
</dbReference>
<evidence type="ECO:0008006" key="3">
    <source>
        <dbReference type="Google" id="ProtNLM"/>
    </source>
</evidence>
<dbReference type="Proteomes" id="UP000501179">
    <property type="component" value="Chromosome"/>
</dbReference>
<dbReference type="RefSeq" id="WP_167033813.1">
    <property type="nucleotide sequence ID" value="NZ_CP050177.1"/>
</dbReference>
<evidence type="ECO:0000313" key="1">
    <source>
        <dbReference type="EMBL" id="QIQ05303.1"/>
    </source>
</evidence>
<dbReference type="AlphaFoldDB" id="A0A6G9H445"/>
<evidence type="ECO:0000313" key="2">
    <source>
        <dbReference type="Proteomes" id="UP000501179"/>
    </source>
</evidence>